<protein>
    <recommendedName>
        <fullName evidence="4">Lipoprotein</fullName>
    </recommendedName>
</protein>
<organism evidence="2 3">
    <name type="scientific">Mycobacterium senriense</name>
    <dbReference type="NCBI Taxonomy" id="2775496"/>
    <lineage>
        <taxon>Bacteria</taxon>
        <taxon>Bacillati</taxon>
        <taxon>Actinomycetota</taxon>
        <taxon>Actinomycetes</taxon>
        <taxon>Mycobacteriales</taxon>
        <taxon>Mycobacteriaceae</taxon>
        <taxon>Mycobacterium</taxon>
        <taxon>Mycobacterium avium complex (MAC)</taxon>
    </lineage>
</organism>
<evidence type="ECO:0000313" key="3">
    <source>
        <dbReference type="Proteomes" id="UP000826012"/>
    </source>
</evidence>
<evidence type="ECO:0000313" key="2">
    <source>
        <dbReference type="EMBL" id="BCZ23565.1"/>
    </source>
</evidence>
<name>A0ABN6IJU8_9MYCO</name>
<feature type="region of interest" description="Disordered" evidence="1">
    <location>
        <begin position="43"/>
        <end position="70"/>
    </location>
</feature>
<evidence type="ECO:0000256" key="1">
    <source>
        <dbReference type="SAM" id="MobiDB-lite"/>
    </source>
</evidence>
<gene>
    <name evidence="2" type="ORF">MTY59_34200</name>
</gene>
<keyword evidence="3" id="KW-1185">Reference proteome</keyword>
<dbReference type="Proteomes" id="UP000826012">
    <property type="component" value="Chromosome"/>
</dbReference>
<dbReference type="PROSITE" id="PS51257">
    <property type="entry name" value="PROKAR_LIPOPROTEIN"/>
    <property type="match status" value="1"/>
</dbReference>
<sequence length="140" mass="14767">MNSQRPAPPRPRRIRPGATAVAGIALFLAGCGGSSHTTMTVTSTVPAETKTVTKTVPPPPPPGPKTSIEKNGTYIVNKDIAAGTYRTDGGVSGCYWARLRSFNTNDVIDNNVGDGPQVVAILPTDTAFMTRSCGTWHKID</sequence>
<proteinExistence type="predicted"/>
<dbReference type="EMBL" id="AP024828">
    <property type="protein sequence ID" value="BCZ23565.1"/>
    <property type="molecule type" value="Genomic_DNA"/>
</dbReference>
<reference evidence="2 3" key="1">
    <citation type="submission" date="2021-07" db="EMBL/GenBank/DDBJ databases">
        <title>Complete genome sequence of nontuberculous Mycobacterium sp. TY59.</title>
        <authorList>
            <person name="Fukushima K."/>
        </authorList>
    </citation>
    <scope>NUCLEOTIDE SEQUENCE [LARGE SCALE GENOMIC DNA]</scope>
    <source>
        <strain evidence="2 3">TY59</strain>
    </source>
</reference>
<feature type="compositionally biased region" description="Low complexity" evidence="1">
    <location>
        <begin position="43"/>
        <end position="55"/>
    </location>
</feature>
<evidence type="ECO:0008006" key="4">
    <source>
        <dbReference type="Google" id="ProtNLM"/>
    </source>
</evidence>
<accession>A0ABN6IJU8</accession>